<evidence type="ECO:0000313" key="2">
    <source>
        <dbReference type="EMBL" id="ADL68173.1"/>
    </source>
</evidence>
<protein>
    <submittedName>
        <fullName evidence="2">Uncharacterized protein</fullName>
    </submittedName>
</protein>
<sequence>MVVFISIIVLDSVFVYLWFKYLDNLRKKNI</sequence>
<gene>
    <name evidence="2" type="ordered locus">Tthe_0612</name>
</gene>
<evidence type="ECO:0000313" key="3">
    <source>
        <dbReference type="Proteomes" id="UP000001626"/>
    </source>
</evidence>
<accession>D9TT31</accession>
<feature type="transmembrane region" description="Helical" evidence="1">
    <location>
        <begin position="6"/>
        <end position="22"/>
    </location>
</feature>
<dbReference type="Proteomes" id="UP000001626">
    <property type="component" value="Chromosome"/>
</dbReference>
<keyword evidence="1" id="KW-1133">Transmembrane helix</keyword>
<keyword evidence="3" id="KW-1185">Reference proteome</keyword>
<keyword evidence="1" id="KW-0472">Membrane</keyword>
<dbReference type="KEGG" id="ttm:Tthe_0612"/>
<dbReference type="AlphaFoldDB" id="D9TT31"/>
<keyword evidence="1" id="KW-0812">Transmembrane</keyword>
<reference evidence="2 3" key="1">
    <citation type="submission" date="2010-08" db="EMBL/GenBank/DDBJ databases">
        <title>Complete sequence of Thermoanaerobacterium thermosaccharolyticum DSM 571.</title>
        <authorList>
            <consortium name="US DOE Joint Genome Institute"/>
            <person name="Lucas S."/>
            <person name="Copeland A."/>
            <person name="Lapidus A."/>
            <person name="Cheng J.-F."/>
            <person name="Bruce D."/>
            <person name="Goodwin L."/>
            <person name="Pitluck S."/>
            <person name="Teshima H."/>
            <person name="Detter J.C."/>
            <person name="Han C."/>
            <person name="Tapia R."/>
            <person name="Land M."/>
            <person name="Hauser L."/>
            <person name="Chang Y.-J."/>
            <person name="Jeffries C."/>
            <person name="Kyrpides N."/>
            <person name="Ivanova N."/>
            <person name="Mikhailova N."/>
            <person name="Hemme C.L."/>
            <person name="Woyke T."/>
        </authorList>
    </citation>
    <scope>NUCLEOTIDE SEQUENCE [LARGE SCALE GENOMIC DNA]</scope>
    <source>
        <strain evidence="3">ATCC 7956 / DSM 571 / NCIMB 9385 / NCA 3814 / NCTC 13789 / WDCM 00135 / 2032</strain>
    </source>
</reference>
<dbReference type="EMBL" id="CP002171">
    <property type="protein sequence ID" value="ADL68173.1"/>
    <property type="molecule type" value="Genomic_DNA"/>
</dbReference>
<organism evidence="2 3">
    <name type="scientific">Thermoanaerobacterium thermosaccharolyticum (strain ATCC 7956 / DSM 571 / NCIMB 9385 / NCA 3814 / NCTC 13789 / WDCM 00135 / 2032)</name>
    <name type="common">Clostridium thermosaccharolyticum</name>
    <dbReference type="NCBI Taxonomy" id="580327"/>
    <lineage>
        <taxon>Bacteria</taxon>
        <taxon>Bacillati</taxon>
        <taxon>Bacillota</taxon>
        <taxon>Clostridia</taxon>
        <taxon>Thermoanaerobacterales</taxon>
        <taxon>Thermoanaerobacteraceae</taxon>
        <taxon>Thermoanaerobacterium</taxon>
    </lineage>
</organism>
<dbReference type="STRING" id="580327.Tthe_0612"/>
<evidence type="ECO:0000256" key="1">
    <source>
        <dbReference type="SAM" id="Phobius"/>
    </source>
</evidence>
<name>D9TT31_THETC</name>
<dbReference type="HOGENOM" id="CLU_221420_0_0_9"/>
<proteinExistence type="predicted"/>